<keyword evidence="5 6" id="KW-0472">Membrane</keyword>
<reference evidence="8" key="2">
    <citation type="submission" date="2023-05" db="EMBL/GenBank/DDBJ databases">
        <authorList>
            <consortium name="Lawrence Berkeley National Laboratory"/>
            <person name="Steindorff A."/>
            <person name="Hensen N."/>
            <person name="Bonometti L."/>
            <person name="Westerberg I."/>
            <person name="Brannstrom I.O."/>
            <person name="Guillou S."/>
            <person name="Cros-Aarteil S."/>
            <person name="Calhoun S."/>
            <person name="Haridas S."/>
            <person name="Kuo A."/>
            <person name="Mondo S."/>
            <person name="Pangilinan J."/>
            <person name="Riley R."/>
            <person name="Labutti K."/>
            <person name="Andreopoulos B."/>
            <person name="Lipzen A."/>
            <person name="Chen C."/>
            <person name="Yanf M."/>
            <person name="Daum C."/>
            <person name="Ng V."/>
            <person name="Clum A."/>
            <person name="Ohm R."/>
            <person name="Martin F."/>
            <person name="Silar P."/>
            <person name="Natvig D."/>
            <person name="Lalanne C."/>
            <person name="Gautier V."/>
            <person name="Ament-Velasquez S.L."/>
            <person name="Kruys A."/>
            <person name="Hutchinson M.I."/>
            <person name="Powell A.J."/>
            <person name="Barry K."/>
            <person name="Miller A.N."/>
            <person name="Grigoriev I.V."/>
            <person name="Debuchy R."/>
            <person name="Gladieux P."/>
            <person name="Thoren M.H."/>
            <person name="Johannesson H."/>
        </authorList>
    </citation>
    <scope>NUCLEOTIDE SEQUENCE</scope>
    <source>
        <strain evidence="8">CBS 990.96</strain>
    </source>
</reference>
<evidence type="ECO:0000256" key="5">
    <source>
        <dbReference type="ARBA" id="ARBA00023136"/>
    </source>
</evidence>
<comment type="caution">
    <text evidence="8">The sequence shown here is derived from an EMBL/GenBank/DDBJ whole genome shotgun (WGS) entry which is preliminary data.</text>
</comment>
<feature type="region of interest" description="Disordered" evidence="7">
    <location>
        <begin position="74"/>
        <end position="99"/>
    </location>
</feature>
<evidence type="ECO:0000256" key="2">
    <source>
        <dbReference type="ARBA" id="ARBA00006824"/>
    </source>
</evidence>
<name>A0AAN7BU87_9PEZI</name>
<evidence type="ECO:0000256" key="6">
    <source>
        <dbReference type="RuleBase" id="RU363053"/>
    </source>
</evidence>
<feature type="transmembrane region" description="Helical" evidence="6">
    <location>
        <begin position="179"/>
        <end position="197"/>
    </location>
</feature>
<evidence type="ECO:0000256" key="4">
    <source>
        <dbReference type="ARBA" id="ARBA00022989"/>
    </source>
</evidence>
<comment type="similarity">
    <text evidence="2 6">Belongs to the peroxisomal membrane protein PXMP2/4 family.</text>
</comment>
<evidence type="ECO:0000256" key="7">
    <source>
        <dbReference type="SAM" id="MobiDB-lite"/>
    </source>
</evidence>
<keyword evidence="9" id="KW-1185">Reference proteome</keyword>
<evidence type="ECO:0000256" key="1">
    <source>
        <dbReference type="ARBA" id="ARBA00004141"/>
    </source>
</evidence>
<dbReference type="GO" id="GO:0005778">
    <property type="term" value="C:peroxisomal membrane"/>
    <property type="evidence" value="ECO:0007669"/>
    <property type="project" value="TreeGrafter"/>
</dbReference>
<protein>
    <submittedName>
        <fullName evidence="8">Uncharacterized protein</fullName>
    </submittedName>
</protein>
<keyword evidence="4 6" id="KW-1133">Transmembrane helix</keyword>
<evidence type="ECO:0000313" key="8">
    <source>
        <dbReference type="EMBL" id="KAK4229556.1"/>
    </source>
</evidence>
<dbReference type="AlphaFoldDB" id="A0AAN7BU87"/>
<evidence type="ECO:0000256" key="3">
    <source>
        <dbReference type="ARBA" id="ARBA00022692"/>
    </source>
</evidence>
<sequence>MAQSPIVKATIQTATITAMSNLIAQVISAQQENKPITINPTPLIQFILFSLVSTPPNYLWQEFLESTWPGYYTPSSKDSNPKKDDPKKEGTIKGQPPKLHKTNTAIKTVLDQTIGAAANTLMFSLFMGGIKDLMEVGVMDFGGVWNRAMGEFWGIVFAGWRFWPLVSFVNFVFLESVESRNLLGGLAGLGWGVYLSLGGGR</sequence>
<evidence type="ECO:0000313" key="9">
    <source>
        <dbReference type="Proteomes" id="UP001301958"/>
    </source>
</evidence>
<comment type="subcellular location">
    <subcellularLocation>
        <location evidence="1">Membrane</location>
        <topology evidence="1">Multi-pass membrane protein</topology>
    </subcellularLocation>
</comment>
<feature type="compositionally biased region" description="Basic and acidic residues" evidence="7">
    <location>
        <begin position="79"/>
        <end position="91"/>
    </location>
</feature>
<dbReference type="Proteomes" id="UP001301958">
    <property type="component" value="Unassembled WGS sequence"/>
</dbReference>
<dbReference type="PANTHER" id="PTHR11266">
    <property type="entry name" value="PEROXISOMAL MEMBRANE PROTEIN 2, PXMP2 MPV17"/>
    <property type="match status" value="1"/>
</dbReference>
<dbReference type="EMBL" id="MU865307">
    <property type="protein sequence ID" value="KAK4229556.1"/>
    <property type="molecule type" value="Genomic_DNA"/>
</dbReference>
<dbReference type="PANTHER" id="PTHR11266:SF80">
    <property type="entry name" value="PEROXISOMAL MEMBRANE PROTEIN 2"/>
    <property type="match status" value="1"/>
</dbReference>
<proteinExistence type="inferred from homology"/>
<organism evidence="8 9">
    <name type="scientific">Podospora fimiseda</name>
    <dbReference type="NCBI Taxonomy" id="252190"/>
    <lineage>
        <taxon>Eukaryota</taxon>
        <taxon>Fungi</taxon>
        <taxon>Dikarya</taxon>
        <taxon>Ascomycota</taxon>
        <taxon>Pezizomycotina</taxon>
        <taxon>Sordariomycetes</taxon>
        <taxon>Sordariomycetidae</taxon>
        <taxon>Sordariales</taxon>
        <taxon>Podosporaceae</taxon>
        <taxon>Podospora</taxon>
    </lineage>
</organism>
<dbReference type="InterPro" id="IPR007248">
    <property type="entry name" value="Mpv17_PMP22"/>
</dbReference>
<gene>
    <name evidence="8" type="ORF">QBC38DRAFT_105630</name>
</gene>
<reference evidence="8" key="1">
    <citation type="journal article" date="2023" name="Mol. Phylogenet. Evol.">
        <title>Genome-scale phylogeny and comparative genomics of the fungal order Sordariales.</title>
        <authorList>
            <person name="Hensen N."/>
            <person name="Bonometti L."/>
            <person name="Westerberg I."/>
            <person name="Brannstrom I.O."/>
            <person name="Guillou S."/>
            <person name="Cros-Aarteil S."/>
            <person name="Calhoun S."/>
            <person name="Haridas S."/>
            <person name="Kuo A."/>
            <person name="Mondo S."/>
            <person name="Pangilinan J."/>
            <person name="Riley R."/>
            <person name="LaButti K."/>
            <person name="Andreopoulos B."/>
            <person name="Lipzen A."/>
            <person name="Chen C."/>
            <person name="Yan M."/>
            <person name="Daum C."/>
            <person name="Ng V."/>
            <person name="Clum A."/>
            <person name="Steindorff A."/>
            <person name="Ohm R.A."/>
            <person name="Martin F."/>
            <person name="Silar P."/>
            <person name="Natvig D.O."/>
            <person name="Lalanne C."/>
            <person name="Gautier V."/>
            <person name="Ament-Velasquez S.L."/>
            <person name="Kruys A."/>
            <person name="Hutchinson M.I."/>
            <person name="Powell A.J."/>
            <person name="Barry K."/>
            <person name="Miller A.N."/>
            <person name="Grigoriev I.V."/>
            <person name="Debuchy R."/>
            <person name="Gladieux P."/>
            <person name="Hiltunen Thoren M."/>
            <person name="Johannesson H."/>
        </authorList>
    </citation>
    <scope>NUCLEOTIDE SEQUENCE</scope>
    <source>
        <strain evidence="8">CBS 990.96</strain>
    </source>
</reference>
<accession>A0AAN7BU87</accession>
<keyword evidence="3 6" id="KW-0812">Transmembrane</keyword>
<feature type="transmembrane region" description="Helical" evidence="6">
    <location>
        <begin position="152"/>
        <end position="173"/>
    </location>
</feature>
<dbReference type="Pfam" id="PF04117">
    <property type="entry name" value="Mpv17_PMP22"/>
    <property type="match status" value="1"/>
</dbReference>